<evidence type="ECO:0000256" key="7">
    <source>
        <dbReference type="SAM" id="MobiDB-lite"/>
    </source>
</evidence>
<evidence type="ECO:0000256" key="4">
    <source>
        <dbReference type="ARBA" id="ARBA00023163"/>
    </source>
</evidence>
<comment type="caution">
    <text evidence="9">The sequence shown here is derived from an EMBL/GenBank/DDBJ whole genome shotgun (WGS) entry which is preliminary data.</text>
</comment>
<dbReference type="CDD" id="cd00034">
    <property type="entry name" value="CSD"/>
    <property type="match status" value="1"/>
</dbReference>
<dbReference type="FunFam" id="2.40.50.40:FF:000031">
    <property type="entry name" value="Heterochromatin protein 1"/>
    <property type="match status" value="1"/>
</dbReference>
<evidence type="ECO:0000256" key="1">
    <source>
        <dbReference type="ARBA" id="ARBA00004123"/>
    </source>
</evidence>
<dbReference type="InterPro" id="IPR023780">
    <property type="entry name" value="Chromo_domain"/>
</dbReference>
<dbReference type="SMART" id="SM00300">
    <property type="entry name" value="ChSh"/>
    <property type="match status" value="1"/>
</dbReference>
<keyword evidence="10" id="KW-1185">Reference proteome</keyword>
<feature type="region of interest" description="Disordered" evidence="7">
    <location>
        <begin position="68"/>
        <end position="114"/>
    </location>
</feature>
<evidence type="ECO:0000256" key="3">
    <source>
        <dbReference type="ARBA" id="ARBA00023015"/>
    </source>
</evidence>
<evidence type="ECO:0000313" key="10">
    <source>
        <dbReference type="Proteomes" id="UP001054837"/>
    </source>
</evidence>
<evidence type="ECO:0000256" key="2">
    <source>
        <dbReference type="ARBA" id="ARBA00022737"/>
    </source>
</evidence>
<dbReference type="PROSITE" id="PS50013">
    <property type="entry name" value="CHROMO_2"/>
    <property type="match status" value="2"/>
</dbReference>
<sequence length="179" mass="20624">MSKKNKKEVELPAEPEEYTVEKILDKRVVSGKTEYFLKWHGYPDSENTWEPEENLDCPEIIEEFEKNWNKKRKNDSSEKKRKLNGSDSDAPLTKRRGEEDKPKGFDRQLEPERIIGATDSGGQLMFLIKWKGCDEADLVASETANAKCPQIVIKFYEERLVWHPGNTCEDNADGKKTSA</sequence>
<accession>A0AAV4NSH0</accession>
<feature type="domain" description="Chromo" evidence="8">
    <location>
        <begin position="18"/>
        <end position="76"/>
    </location>
</feature>
<dbReference type="SUPFAM" id="SSF54160">
    <property type="entry name" value="Chromo domain-like"/>
    <property type="match status" value="2"/>
</dbReference>
<comment type="subcellular location">
    <subcellularLocation>
        <location evidence="1">Nucleus</location>
    </subcellularLocation>
</comment>
<dbReference type="GO" id="GO:0031507">
    <property type="term" value="P:heterochromatin formation"/>
    <property type="evidence" value="ECO:0007669"/>
    <property type="project" value="UniProtKB-ARBA"/>
</dbReference>
<dbReference type="PRINTS" id="PR00504">
    <property type="entry name" value="CHROMODOMAIN"/>
</dbReference>
<protein>
    <recommendedName>
        <fullName evidence="6">Heterochromatin protein 1</fullName>
    </recommendedName>
</protein>
<dbReference type="GO" id="GO:0005634">
    <property type="term" value="C:nucleus"/>
    <property type="evidence" value="ECO:0007669"/>
    <property type="project" value="UniProtKB-SubCell"/>
</dbReference>
<keyword evidence="3" id="KW-0805">Transcription regulation</keyword>
<evidence type="ECO:0000313" key="9">
    <source>
        <dbReference type="EMBL" id="GIX86688.1"/>
    </source>
</evidence>
<dbReference type="InterPro" id="IPR008251">
    <property type="entry name" value="Chromo_shadow_dom"/>
</dbReference>
<dbReference type="AlphaFoldDB" id="A0AAV4NSH0"/>
<feature type="compositionally biased region" description="Basic and acidic residues" evidence="7">
    <location>
        <begin position="95"/>
        <end position="113"/>
    </location>
</feature>
<dbReference type="GO" id="GO:0003682">
    <property type="term" value="F:chromatin binding"/>
    <property type="evidence" value="ECO:0007669"/>
    <property type="project" value="UniProtKB-ARBA"/>
</dbReference>
<dbReference type="InterPro" id="IPR051219">
    <property type="entry name" value="Heterochromatin_chromo-domain"/>
</dbReference>
<reference evidence="9 10" key="1">
    <citation type="submission" date="2021-06" db="EMBL/GenBank/DDBJ databases">
        <title>Caerostris darwini draft genome.</title>
        <authorList>
            <person name="Kono N."/>
            <person name="Arakawa K."/>
        </authorList>
    </citation>
    <scope>NUCLEOTIDE SEQUENCE [LARGE SCALE GENOMIC DNA]</scope>
</reference>
<dbReference type="Proteomes" id="UP001054837">
    <property type="component" value="Unassembled WGS sequence"/>
</dbReference>
<evidence type="ECO:0000256" key="5">
    <source>
        <dbReference type="ARBA" id="ARBA00023242"/>
    </source>
</evidence>
<feature type="compositionally biased region" description="Basic and acidic residues" evidence="7">
    <location>
        <begin position="68"/>
        <end position="78"/>
    </location>
</feature>
<dbReference type="Pfam" id="PF00385">
    <property type="entry name" value="Chromo"/>
    <property type="match status" value="1"/>
</dbReference>
<dbReference type="PROSITE" id="PS00598">
    <property type="entry name" value="CHROMO_1"/>
    <property type="match status" value="1"/>
</dbReference>
<name>A0AAV4NSH0_9ARAC</name>
<proteinExistence type="predicted"/>
<dbReference type="InterPro" id="IPR016197">
    <property type="entry name" value="Chromo-like_dom_sf"/>
</dbReference>
<dbReference type="Gene3D" id="2.40.50.40">
    <property type="match status" value="2"/>
</dbReference>
<keyword evidence="2" id="KW-0677">Repeat</keyword>
<dbReference type="Pfam" id="PF01393">
    <property type="entry name" value="Chromo_shadow"/>
    <property type="match status" value="1"/>
</dbReference>
<dbReference type="GO" id="GO:0000792">
    <property type="term" value="C:heterochromatin"/>
    <property type="evidence" value="ECO:0007669"/>
    <property type="project" value="UniProtKB-ARBA"/>
</dbReference>
<dbReference type="EMBL" id="BPLQ01001908">
    <property type="protein sequence ID" value="GIX86688.1"/>
    <property type="molecule type" value="Genomic_DNA"/>
</dbReference>
<feature type="domain" description="Chromo" evidence="8">
    <location>
        <begin position="109"/>
        <end position="167"/>
    </location>
</feature>
<dbReference type="InterPro" id="IPR017984">
    <property type="entry name" value="Chromo_dom_subgr"/>
</dbReference>
<gene>
    <name evidence="9" type="primary">Cbx3</name>
    <name evidence="9" type="ORF">CDAR_260631</name>
</gene>
<dbReference type="SMART" id="SM00298">
    <property type="entry name" value="CHROMO"/>
    <property type="match status" value="2"/>
</dbReference>
<keyword evidence="5" id="KW-0539">Nucleus</keyword>
<organism evidence="9 10">
    <name type="scientific">Caerostris darwini</name>
    <dbReference type="NCBI Taxonomy" id="1538125"/>
    <lineage>
        <taxon>Eukaryota</taxon>
        <taxon>Metazoa</taxon>
        <taxon>Ecdysozoa</taxon>
        <taxon>Arthropoda</taxon>
        <taxon>Chelicerata</taxon>
        <taxon>Arachnida</taxon>
        <taxon>Araneae</taxon>
        <taxon>Araneomorphae</taxon>
        <taxon>Entelegynae</taxon>
        <taxon>Araneoidea</taxon>
        <taxon>Araneidae</taxon>
        <taxon>Caerostris</taxon>
    </lineage>
</organism>
<evidence type="ECO:0000259" key="8">
    <source>
        <dbReference type="PROSITE" id="PS50013"/>
    </source>
</evidence>
<dbReference type="CDD" id="cd18631">
    <property type="entry name" value="CD_HP1_like"/>
    <property type="match status" value="1"/>
</dbReference>
<evidence type="ECO:0000256" key="6">
    <source>
        <dbReference type="ARBA" id="ARBA00073803"/>
    </source>
</evidence>
<keyword evidence="4" id="KW-0804">Transcription</keyword>
<dbReference type="InterPro" id="IPR023779">
    <property type="entry name" value="Chromodomain_CS"/>
</dbReference>
<dbReference type="FunFam" id="2.40.50.40:FF:000007">
    <property type="entry name" value="Chromobox protein homolog 1"/>
    <property type="match status" value="1"/>
</dbReference>
<dbReference type="InterPro" id="IPR000953">
    <property type="entry name" value="Chromo/chromo_shadow_dom"/>
</dbReference>
<dbReference type="PANTHER" id="PTHR22812">
    <property type="entry name" value="CHROMOBOX PROTEIN"/>
    <property type="match status" value="1"/>
</dbReference>